<dbReference type="EMBL" id="CP002480">
    <property type="protein sequence ID" value="ADW68591.1"/>
    <property type="molecule type" value="Genomic_DNA"/>
</dbReference>
<accession>E8WX30</accession>
<dbReference type="GO" id="GO:0004252">
    <property type="term" value="F:serine-type endopeptidase activity"/>
    <property type="evidence" value="ECO:0007669"/>
    <property type="project" value="InterPro"/>
</dbReference>
<keyword evidence="3 6" id="KW-0378">Hydrolase</keyword>
<evidence type="ECO:0000313" key="6">
    <source>
        <dbReference type="EMBL" id="ADW68591.1"/>
    </source>
</evidence>
<evidence type="ECO:0000256" key="2">
    <source>
        <dbReference type="ARBA" id="ARBA00022670"/>
    </source>
</evidence>
<dbReference type="KEGG" id="acm:AciX9_1538"/>
<dbReference type="InterPro" id="IPR043504">
    <property type="entry name" value="Peptidase_S1_PA_chymotrypsin"/>
</dbReference>
<dbReference type="Proteomes" id="UP000000343">
    <property type="component" value="Chromosome"/>
</dbReference>
<reference evidence="7" key="1">
    <citation type="submission" date="2011-01" db="EMBL/GenBank/DDBJ databases">
        <title>Complete sequence of chromosome of Acidobacterium sp. MP5ACTX9.</title>
        <authorList>
            <consortium name="US DOE Joint Genome Institute"/>
            <person name="Lucas S."/>
            <person name="Copeland A."/>
            <person name="Lapidus A."/>
            <person name="Cheng J.-F."/>
            <person name="Goodwin L."/>
            <person name="Pitluck S."/>
            <person name="Teshima H."/>
            <person name="Detter J.C."/>
            <person name="Han C."/>
            <person name="Tapia R."/>
            <person name="Land M."/>
            <person name="Hauser L."/>
            <person name="Kyrpides N."/>
            <person name="Ivanova N."/>
            <person name="Ovchinnikova G."/>
            <person name="Pagani I."/>
            <person name="Rawat S.R."/>
            <person name="Mannisto M."/>
            <person name="Haggblom M.M."/>
            <person name="Woyke T."/>
        </authorList>
    </citation>
    <scope>NUCLEOTIDE SEQUENCE [LARGE SCALE GENOMIC DNA]</scope>
    <source>
        <strain evidence="7">MP5ACTX9</strain>
    </source>
</reference>
<dbReference type="PaxDb" id="1198114-AciX9_1538"/>
<feature type="domain" description="PDZ" evidence="5">
    <location>
        <begin position="348"/>
        <end position="427"/>
    </location>
</feature>
<dbReference type="SUPFAM" id="SSF50156">
    <property type="entry name" value="PDZ domain-like"/>
    <property type="match status" value="2"/>
</dbReference>
<evidence type="ECO:0000259" key="5">
    <source>
        <dbReference type="PROSITE" id="PS50106"/>
    </source>
</evidence>
<sequence length="562" mass="58374">MESPMNQGTPKQDFFTKVRAHRLTTTFTLLTTLTVGVMAGSVMTRDVSGKEQQKVDSSDARPIVIPNPVTLSNGFSQIVKQVGPAVVNINTESLPKQALKKPGRGLQRPMPNPHGDQDGQGGNQGDMQDFFNKFFGGQNPGGGGGDDDDAGGGERRALGSGYIVDPRGYIITNNHVVDKADKIFVKLAGDSDSADPGYAARVIGVDTETDIAVIKIDAKEPLPTVGLGNSDGAQVGDWVLAIGSPFGLSQTVSAGIVSAKNRSIDERDAQGLSKQFQRFIQTDAAINPGNSGGPLVDMGGKVIGMNTAIYTQSAGSEGVGFAMPSNIVAKVYNDLISPEHKVIRGSIGIQFQAAQSSAVNRVYGFTSGGVIVGSVTKGGGAEKAGLKPGDILVSIDGRQIKDGDDLVADISARKVGTNVQIGYLRDSKPEKHTASVTIGDRAKVYAALAGAGTEDESAPEESDAGQTKLGITVTALPAPVAQKLGIQGGVTVSNVTPGSFADEIGLAKGTLIVEINKQPVVDDASYRAVVSRLKTGDDVVFVVRDPRASRSSGNSFLGGTLR</sequence>
<name>E8WX30_GRATM</name>
<dbReference type="PRINTS" id="PR00834">
    <property type="entry name" value="PROTEASES2C"/>
</dbReference>
<dbReference type="Gene3D" id="2.30.42.10">
    <property type="match status" value="2"/>
</dbReference>
<dbReference type="Pfam" id="PF13365">
    <property type="entry name" value="Trypsin_2"/>
    <property type="match status" value="1"/>
</dbReference>
<dbReference type="InterPro" id="IPR009003">
    <property type="entry name" value="Peptidase_S1_PA"/>
</dbReference>
<dbReference type="EC" id="3.4.21.108" evidence="6"/>
<dbReference type="SUPFAM" id="SSF50494">
    <property type="entry name" value="Trypsin-like serine proteases"/>
    <property type="match status" value="1"/>
</dbReference>
<comment type="similarity">
    <text evidence="1">Belongs to the peptidase S1C family.</text>
</comment>
<dbReference type="Gene3D" id="2.40.10.10">
    <property type="entry name" value="Trypsin-like serine proteases"/>
    <property type="match status" value="2"/>
</dbReference>
<dbReference type="eggNOG" id="COG0265">
    <property type="taxonomic scope" value="Bacteria"/>
</dbReference>
<feature type="region of interest" description="Disordered" evidence="4">
    <location>
        <begin position="93"/>
        <end position="158"/>
    </location>
</feature>
<evidence type="ECO:0000256" key="3">
    <source>
        <dbReference type="ARBA" id="ARBA00022801"/>
    </source>
</evidence>
<dbReference type="PANTHER" id="PTHR22939">
    <property type="entry name" value="SERINE PROTEASE FAMILY S1C HTRA-RELATED"/>
    <property type="match status" value="1"/>
</dbReference>
<gene>
    <name evidence="6" type="ordered locus">AciX9_1538</name>
</gene>
<dbReference type="SMART" id="SM00228">
    <property type="entry name" value="PDZ"/>
    <property type="match status" value="2"/>
</dbReference>
<keyword evidence="2" id="KW-0645">Protease</keyword>
<evidence type="ECO:0000313" key="7">
    <source>
        <dbReference type="Proteomes" id="UP000000343"/>
    </source>
</evidence>
<keyword evidence="7" id="KW-1185">Reference proteome</keyword>
<evidence type="ECO:0000256" key="1">
    <source>
        <dbReference type="ARBA" id="ARBA00010541"/>
    </source>
</evidence>
<evidence type="ECO:0000256" key="4">
    <source>
        <dbReference type="SAM" id="MobiDB-lite"/>
    </source>
</evidence>
<dbReference type="Pfam" id="PF00595">
    <property type="entry name" value="PDZ"/>
    <property type="match status" value="1"/>
</dbReference>
<organism evidence="7">
    <name type="scientific">Granulicella tundricola (strain ATCC BAA-1859 / DSM 23138 / MP5ACTX9)</name>
    <dbReference type="NCBI Taxonomy" id="1198114"/>
    <lineage>
        <taxon>Bacteria</taxon>
        <taxon>Pseudomonadati</taxon>
        <taxon>Acidobacteriota</taxon>
        <taxon>Terriglobia</taxon>
        <taxon>Terriglobales</taxon>
        <taxon>Acidobacteriaceae</taxon>
        <taxon>Granulicella</taxon>
    </lineage>
</organism>
<dbReference type="InterPro" id="IPR001478">
    <property type="entry name" value="PDZ"/>
</dbReference>
<dbReference type="OrthoDB" id="9758917at2"/>
<dbReference type="PROSITE" id="PS50106">
    <property type="entry name" value="PDZ"/>
    <property type="match status" value="2"/>
</dbReference>
<dbReference type="RefSeq" id="WP_013579910.1">
    <property type="nucleotide sequence ID" value="NC_015064.1"/>
</dbReference>
<dbReference type="InterPro" id="IPR001940">
    <property type="entry name" value="Peptidase_S1C"/>
</dbReference>
<dbReference type="InterPro" id="IPR036034">
    <property type="entry name" value="PDZ_sf"/>
</dbReference>
<protein>
    <submittedName>
        <fullName evidence="6">HtrA2 peptidase</fullName>
        <ecNumber evidence="6">3.4.21.108</ecNumber>
    </submittedName>
</protein>
<dbReference type="GO" id="GO:0006508">
    <property type="term" value="P:proteolysis"/>
    <property type="evidence" value="ECO:0007669"/>
    <property type="project" value="UniProtKB-KW"/>
</dbReference>
<dbReference type="Pfam" id="PF13180">
    <property type="entry name" value="PDZ_2"/>
    <property type="match status" value="1"/>
</dbReference>
<dbReference type="STRING" id="1198114.AciX9_1538"/>
<dbReference type="HOGENOM" id="CLU_020120_1_0_0"/>
<proteinExistence type="inferred from homology"/>
<dbReference type="PANTHER" id="PTHR22939:SF129">
    <property type="entry name" value="SERINE PROTEASE HTRA2, MITOCHONDRIAL"/>
    <property type="match status" value="1"/>
</dbReference>
<feature type="domain" description="PDZ" evidence="5">
    <location>
        <begin position="456"/>
        <end position="542"/>
    </location>
</feature>
<dbReference type="AlphaFoldDB" id="E8WX30"/>